<name>A0A5A9NSA6_9TELE</name>
<dbReference type="SUPFAM" id="SSF48726">
    <property type="entry name" value="Immunoglobulin"/>
    <property type="match status" value="1"/>
</dbReference>
<keyword evidence="3" id="KW-1185">Reference proteome</keyword>
<dbReference type="AlphaFoldDB" id="A0A5A9NSA6"/>
<protein>
    <recommendedName>
        <fullName evidence="1">Immunoglobulin domain-containing protein</fullName>
    </recommendedName>
</protein>
<organism evidence="2 3">
    <name type="scientific">Triplophysa tibetana</name>
    <dbReference type="NCBI Taxonomy" id="1572043"/>
    <lineage>
        <taxon>Eukaryota</taxon>
        <taxon>Metazoa</taxon>
        <taxon>Chordata</taxon>
        <taxon>Craniata</taxon>
        <taxon>Vertebrata</taxon>
        <taxon>Euteleostomi</taxon>
        <taxon>Actinopterygii</taxon>
        <taxon>Neopterygii</taxon>
        <taxon>Teleostei</taxon>
        <taxon>Ostariophysi</taxon>
        <taxon>Cypriniformes</taxon>
        <taxon>Nemacheilidae</taxon>
        <taxon>Triplophysa</taxon>
    </lineage>
</organism>
<dbReference type="PANTHER" id="PTHR21063:SF4">
    <property type="entry name" value="CD48 ANTIGEN-RELATED"/>
    <property type="match status" value="1"/>
</dbReference>
<reference evidence="2 3" key="1">
    <citation type="journal article" date="2019" name="Mol. Ecol. Resour.">
        <title>Chromosome-level genome assembly of Triplophysa tibetana, a fish adapted to the harsh high-altitude environment of the Tibetan Plateau.</title>
        <authorList>
            <person name="Yang X."/>
            <person name="Liu H."/>
            <person name="Ma Z."/>
            <person name="Zou Y."/>
            <person name="Zou M."/>
            <person name="Mao Y."/>
            <person name="Li X."/>
            <person name="Wang H."/>
            <person name="Chen T."/>
            <person name="Wang W."/>
            <person name="Yang R."/>
        </authorList>
    </citation>
    <scope>NUCLEOTIDE SEQUENCE [LARGE SCALE GENOMIC DNA]</scope>
    <source>
        <strain evidence="2">TTIB1903HZAU</strain>
        <tissue evidence="2">Muscle</tissue>
    </source>
</reference>
<dbReference type="EMBL" id="SOYY01000014">
    <property type="protein sequence ID" value="KAA0711786.1"/>
    <property type="molecule type" value="Genomic_DNA"/>
</dbReference>
<dbReference type="InterPro" id="IPR013783">
    <property type="entry name" value="Ig-like_fold"/>
</dbReference>
<evidence type="ECO:0000313" key="3">
    <source>
        <dbReference type="Proteomes" id="UP000324632"/>
    </source>
</evidence>
<dbReference type="SMART" id="SM00409">
    <property type="entry name" value="IG"/>
    <property type="match status" value="1"/>
</dbReference>
<comment type="caution">
    <text evidence="2">The sequence shown here is derived from an EMBL/GenBank/DDBJ whole genome shotgun (WGS) entry which is preliminary data.</text>
</comment>
<proteinExistence type="predicted"/>
<dbReference type="InterPro" id="IPR013106">
    <property type="entry name" value="Ig_V-set"/>
</dbReference>
<dbReference type="Proteomes" id="UP000324632">
    <property type="component" value="Chromosome 14"/>
</dbReference>
<evidence type="ECO:0000313" key="2">
    <source>
        <dbReference type="EMBL" id="KAA0711786.1"/>
    </source>
</evidence>
<sequence>MCIIMDSMGIIMDSMGIIGVLSLFLIVNGVFGVADEVKSVMEGHSVTLHTDVIKQRDDLIVWYHGPDDAVVATIKGKVGTTTLSDDERYKDRLELNNQTGSLTINNLTTGHSGVYKLKISSNNKPSYKRFNVTVSVFSIIPPDTEMYKQCEESKINPSGKFEDEKACLKGQQDTYTEETTG</sequence>
<dbReference type="InterPro" id="IPR036179">
    <property type="entry name" value="Ig-like_dom_sf"/>
</dbReference>
<evidence type="ECO:0000259" key="1">
    <source>
        <dbReference type="SMART" id="SM00409"/>
    </source>
</evidence>
<gene>
    <name evidence="2" type="ORF">E1301_Tti019101</name>
</gene>
<dbReference type="PANTHER" id="PTHR21063">
    <property type="entry name" value="LFA-3"/>
    <property type="match status" value="1"/>
</dbReference>
<accession>A0A5A9NSA6</accession>
<feature type="domain" description="Immunoglobulin" evidence="1">
    <location>
        <begin position="35"/>
        <end position="135"/>
    </location>
</feature>
<dbReference type="Gene3D" id="2.60.40.10">
    <property type="entry name" value="Immunoglobulins"/>
    <property type="match status" value="1"/>
</dbReference>
<dbReference type="InterPro" id="IPR003599">
    <property type="entry name" value="Ig_sub"/>
</dbReference>
<dbReference type="Pfam" id="PF07686">
    <property type="entry name" value="V-set"/>
    <property type="match status" value="1"/>
</dbReference>